<sequence>MKLEKLNDIIVGAKLEDLKKAISENQNPYELLITINEGLKNKISPYLIQKYILQNFKKVWKKKKWQDVTDDNDIKDTNVVNEDTENIVPLPSEDTDSGSTTYSSENNPPDDANNLETILKKLYHIETKIKEIEKSLKSLNNSIYSLLNNYNHQIEDFVGIYSSESIKVTLNLNKKIKEELKSLLEQNYKIKNNDSKLINTALLIALLNEKNKRD</sequence>
<dbReference type="EMBL" id="CAVN010000095">
    <property type="protein sequence ID" value="CDF58296.1"/>
    <property type="molecule type" value="Genomic_DNA"/>
</dbReference>
<reference evidence="3" key="1">
    <citation type="submission" date="2013-03" db="EMBL/GenBank/DDBJ databases">
        <title>Draft genome sequence of the hydrogen-ethanol-producing anaerobic alkalithermophilic Caloramator celere.</title>
        <authorList>
            <person name="Ciranna A."/>
            <person name="Larjo A."/>
            <person name="Kivisto A."/>
            <person name="Santala V."/>
            <person name="Roos C."/>
            <person name="Karp M."/>
        </authorList>
    </citation>
    <scope>NUCLEOTIDE SEQUENCE [LARGE SCALE GENOMIC DNA]</scope>
    <source>
        <strain evidence="3">DSM 8682</strain>
    </source>
</reference>
<gene>
    <name evidence="3" type="ORF">TCEL_00342</name>
</gene>
<dbReference type="HOGENOM" id="CLU_1288374_0_0_9"/>
<comment type="caution">
    <text evidence="3">The sequence shown here is derived from an EMBL/GenBank/DDBJ whole genome shotgun (WGS) entry which is preliminary data.</text>
</comment>
<keyword evidence="4" id="KW-1185">Reference proteome</keyword>
<keyword evidence="1" id="KW-0175">Coiled coil</keyword>
<dbReference type="RefSeq" id="WP_018662246.1">
    <property type="nucleotide sequence ID" value="NZ_HF952018.1"/>
</dbReference>
<feature type="region of interest" description="Disordered" evidence="2">
    <location>
        <begin position="87"/>
        <end position="113"/>
    </location>
</feature>
<organism evidence="3 4">
    <name type="scientific">Thermobrachium celere DSM 8682</name>
    <dbReference type="NCBI Taxonomy" id="941824"/>
    <lineage>
        <taxon>Bacteria</taxon>
        <taxon>Bacillati</taxon>
        <taxon>Bacillota</taxon>
        <taxon>Clostridia</taxon>
        <taxon>Eubacteriales</taxon>
        <taxon>Clostridiaceae</taxon>
        <taxon>Thermobrachium</taxon>
    </lineage>
</organism>
<dbReference type="eggNOG" id="ENOG502ZW8C">
    <property type="taxonomic scope" value="Bacteria"/>
</dbReference>
<evidence type="ECO:0000313" key="4">
    <source>
        <dbReference type="Proteomes" id="UP000014923"/>
    </source>
</evidence>
<feature type="compositionally biased region" description="Polar residues" evidence="2">
    <location>
        <begin position="97"/>
        <end position="107"/>
    </location>
</feature>
<evidence type="ECO:0000256" key="1">
    <source>
        <dbReference type="SAM" id="Coils"/>
    </source>
</evidence>
<accession>R7RSD1</accession>
<evidence type="ECO:0000313" key="3">
    <source>
        <dbReference type="EMBL" id="CDF58296.1"/>
    </source>
</evidence>
<name>R7RSD1_9CLOT</name>
<proteinExistence type="predicted"/>
<dbReference type="Proteomes" id="UP000014923">
    <property type="component" value="Unassembled WGS sequence"/>
</dbReference>
<evidence type="ECO:0000256" key="2">
    <source>
        <dbReference type="SAM" id="MobiDB-lite"/>
    </source>
</evidence>
<dbReference type="Gene3D" id="1.20.5.1070">
    <property type="entry name" value="Head and neck region of the ectodomain of NDV fusion glycoprotein"/>
    <property type="match status" value="1"/>
</dbReference>
<dbReference type="AlphaFoldDB" id="R7RSD1"/>
<protein>
    <submittedName>
        <fullName evidence="3">Uncharacterized protein</fullName>
    </submittedName>
</protein>
<feature type="coiled-coil region" evidence="1">
    <location>
        <begin position="129"/>
        <end position="193"/>
    </location>
</feature>